<dbReference type="Gene3D" id="1.25.40.10">
    <property type="entry name" value="Tetratricopeptide repeat domain"/>
    <property type="match status" value="4"/>
</dbReference>
<evidence type="ECO:0000313" key="6">
    <source>
        <dbReference type="EMBL" id="KAK4789957.1"/>
    </source>
</evidence>
<dbReference type="NCBIfam" id="TIGR00756">
    <property type="entry name" value="PPR"/>
    <property type="match status" value="11"/>
</dbReference>
<dbReference type="InterPro" id="IPR002885">
    <property type="entry name" value="PPR_rpt"/>
</dbReference>
<feature type="compositionally biased region" description="Basic residues" evidence="4">
    <location>
        <begin position="104"/>
        <end position="113"/>
    </location>
</feature>
<dbReference type="Pfam" id="PF12854">
    <property type="entry name" value="PPR_1"/>
    <property type="match status" value="2"/>
</dbReference>
<dbReference type="InterPro" id="IPR011990">
    <property type="entry name" value="TPR-like_helical_dom_sf"/>
</dbReference>
<evidence type="ECO:0000256" key="3">
    <source>
        <dbReference type="PROSITE-ProRule" id="PRU00708"/>
    </source>
</evidence>
<dbReference type="PANTHER" id="PTHR47447">
    <property type="entry name" value="OS03G0856100 PROTEIN"/>
    <property type="match status" value="1"/>
</dbReference>
<feature type="repeat" description="PPR" evidence="3">
    <location>
        <begin position="705"/>
        <end position="739"/>
    </location>
</feature>
<feature type="repeat" description="PPR" evidence="3">
    <location>
        <begin position="985"/>
        <end position="1019"/>
    </location>
</feature>
<evidence type="ECO:0000313" key="7">
    <source>
        <dbReference type="Proteomes" id="UP001346149"/>
    </source>
</evidence>
<feature type="repeat" description="PPR" evidence="3">
    <location>
        <begin position="740"/>
        <end position="774"/>
    </location>
</feature>
<feature type="repeat" description="PPR" evidence="3">
    <location>
        <begin position="1020"/>
        <end position="1054"/>
    </location>
</feature>
<proteinExistence type="inferred from homology"/>
<keyword evidence="2" id="KW-0677">Repeat</keyword>
<feature type="repeat" description="PPR" evidence="3">
    <location>
        <begin position="810"/>
        <end position="844"/>
    </location>
</feature>
<dbReference type="Pfam" id="PF13041">
    <property type="entry name" value="PPR_2"/>
    <property type="match status" value="5"/>
</dbReference>
<comment type="similarity">
    <text evidence="1">Belongs to the PPR family. P subfamily.</text>
</comment>
<dbReference type="SUPFAM" id="SSF81901">
    <property type="entry name" value="HCP-like"/>
    <property type="match status" value="1"/>
</dbReference>
<keyword evidence="7" id="KW-1185">Reference proteome</keyword>
<protein>
    <recommendedName>
        <fullName evidence="5">APO domain-containing protein</fullName>
    </recommendedName>
</protein>
<dbReference type="PROSITE" id="PS51499">
    <property type="entry name" value="APO"/>
    <property type="match status" value="2"/>
</dbReference>
<feature type="repeat" description="PPR" evidence="3">
    <location>
        <begin position="915"/>
        <end position="949"/>
    </location>
</feature>
<dbReference type="Pfam" id="PF01535">
    <property type="entry name" value="PPR"/>
    <property type="match status" value="1"/>
</dbReference>
<dbReference type="Proteomes" id="UP001346149">
    <property type="component" value="Unassembled WGS sequence"/>
</dbReference>
<feature type="repeat" description="PPR" evidence="3">
    <location>
        <begin position="880"/>
        <end position="914"/>
    </location>
</feature>
<dbReference type="EMBL" id="JAXQNO010000010">
    <property type="protein sequence ID" value="KAK4789957.1"/>
    <property type="molecule type" value="Genomic_DNA"/>
</dbReference>
<dbReference type="PROSITE" id="PS51375">
    <property type="entry name" value="PPR"/>
    <property type="match status" value="11"/>
</dbReference>
<evidence type="ECO:0000256" key="2">
    <source>
        <dbReference type="ARBA" id="ARBA00022737"/>
    </source>
</evidence>
<gene>
    <name evidence="6" type="ORF">SAY86_017261</name>
</gene>
<feature type="repeat" description="PPR" evidence="3">
    <location>
        <begin position="670"/>
        <end position="704"/>
    </location>
</feature>
<feature type="domain" description="APO" evidence="5">
    <location>
        <begin position="159"/>
        <end position="244"/>
    </location>
</feature>
<dbReference type="PANTHER" id="PTHR47447:SF22">
    <property type="entry name" value="TETRATRICOPEPTIDE-LIKE HELICAL DOMAIN SUPERFAMILY"/>
    <property type="match status" value="1"/>
</dbReference>
<feature type="domain" description="APO" evidence="5">
    <location>
        <begin position="329"/>
        <end position="414"/>
    </location>
</feature>
<comment type="caution">
    <text evidence="6">The sequence shown here is derived from an EMBL/GenBank/DDBJ whole genome shotgun (WGS) entry which is preliminary data.</text>
</comment>
<evidence type="ECO:0000259" key="5">
    <source>
        <dbReference type="PROSITE" id="PS51499"/>
    </source>
</evidence>
<dbReference type="GO" id="GO:0003723">
    <property type="term" value="F:RNA binding"/>
    <property type="evidence" value="ECO:0007669"/>
    <property type="project" value="InterPro"/>
</dbReference>
<feature type="repeat" description="PPR" evidence="3">
    <location>
        <begin position="950"/>
        <end position="984"/>
    </location>
</feature>
<reference evidence="6 7" key="1">
    <citation type="journal article" date="2023" name="Hortic Res">
        <title>Pangenome of water caltrop reveals structural variations and asymmetric subgenome divergence after allopolyploidization.</title>
        <authorList>
            <person name="Zhang X."/>
            <person name="Chen Y."/>
            <person name="Wang L."/>
            <person name="Yuan Y."/>
            <person name="Fang M."/>
            <person name="Shi L."/>
            <person name="Lu R."/>
            <person name="Comes H.P."/>
            <person name="Ma Y."/>
            <person name="Chen Y."/>
            <person name="Huang G."/>
            <person name="Zhou Y."/>
            <person name="Zheng Z."/>
            <person name="Qiu Y."/>
        </authorList>
    </citation>
    <scope>NUCLEOTIDE SEQUENCE [LARGE SCALE GENOMIC DNA]</scope>
    <source>
        <strain evidence="6">F231</strain>
    </source>
</reference>
<feature type="repeat" description="PPR" evidence="3">
    <location>
        <begin position="775"/>
        <end position="809"/>
    </location>
</feature>
<organism evidence="6 7">
    <name type="scientific">Trapa natans</name>
    <name type="common">Water chestnut</name>
    <dbReference type="NCBI Taxonomy" id="22666"/>
    <lineage>
        <taxon>Eukaryota</taxon>
        <taxon>Viridiplantae</taxon>
        <taxon>Streptophyta</taxon>
        <taxon>Embryophyta</taxon>
        <taxon>Tracheophyta</taxon>
        <taxon>Spermatophyta</taxon>
        <taxon>Magnoliopsida</taxon>
        <taxon>eudicotyledons</taxon>
        <taxon>Gunneridae</taxon>
        <taxon>Pentapetalae</taxon>
        <taxon>rosids</taxon>
        <taxon>malvids</taxon>
        <taxon>Myrtales</taxon>
        <taxon>Lythraceae</taxon>
        <taxon>Trapa</taxon>
    </lineage>
</organism>
<feature type="repeat" description="PPR" evidence="3">
    <location>
        <begin position="845"/>
        <end position="879"/>
    </location>
</feature>
<dbReference type="Pfam" id="PF05634">
    <property type="entry name" value="APO_RNA-bind"/>
    <property type="match status" value="2"/>
</dbReference>
<evidence type="ECO:0000256" key="4">
    <source>
        <dbReference type="SAM" id="MobiDB-lite"/>
    </source>
</evidence>
<feature type="region of interest" description="Disordered" evidence="4">
    <location>
        <begin position="104"/>
        <end position="123"/>
    </location>
</feature>
<dbReference type="AlphaFoldDB" id="A0AAN7LQ35"/>
<sequence length="1073" mass="120911">MSRCVFAVPSPSLFHIHVAIPCLIFSLTADRNLRTSFRSISFSGNFVRLPIELNSKYVSRKKHQSCTLTIRNDYPQNADYPRTYSKKEKKPFPVPIVELRRAARKRAKNRKGQPKGSAPPPKNGLLVRSLIPVAYDVFNARITLINNLKKLLKVVPVHACGWCNEIHVGPTGHPFKSCKGQHASLRKGHHEWTNAVVEDILVPVEAYHLIDRLGNRITHEERFSIPRIPAIIELCIQGGVEIPEFPTKRRRKPIIRIGKSEFIDADESELPDPIPEPPLKPLLTEIPDSEIVPPLNEEERLTVAEETLEAWGKMRRGAKKLMRMYYVRVCGYCPEVHVGPRGHKAQNCGAHKHQQRNGQHGWQSAVLDDLIPPRYVWHVPDVTGPPLSRELRDFYGKAPAVVEMCAQAGAIVPEEYRPTMRLDVGIPSDVREAEMSGGELLVTTISTFFLLTSENCGPLPPMSAQKLSRLFPRARHFNPVSVSNVAIADDIVNFILHSGVKFTQMLPNLSPTVVDLVLSSPRLPPLSCLAFFRFLEGSSSLLSHKPGLRAYATLVCRLYESRKFNEIKEVLGSAARDMEVNLVVSDFVAMVEDINTKPGTVLKLCDLLFRIYADNKMFEEASRVYDYMENRGFEIDERSCTVYLSALKKFSTLENCLAFFNKMKKLDLVTVYSLTLMVDLLCRKDRVDEARGIISALSERGLKPNIVTYNTLLNAYTKAMDSGAVDEILRLMEKDGIKHNVVTFSLLIDWHVNSGRIQDAELMFDEMLSKGISPDIYVYTSMINGQCKAKNVKRASFLFDELTDRGLVPNICTYGALIDGFCKAGHMDAADTLVKEMQGKRMDLNLVIYNTLIDGYCRIGMLDEACHMQRIMEDRGFKSDEFTYNTIASGLRDQNRFDEAKKLLFLMVEAGLSPNLVTYTTLIDIYCKEGNLVEARRLFQEMEEKGESPNTVTCNALVDGYVKKGKIKEANKLKDQMANRKVVPDTYTFTSLIHGECVHGKIDRAMDLLREMSERGLEKSVATYAAIISGLAKVGRSNEAFELYEEMVDSGLTPDERVYRLLVGSLHHIGPMP</sequence>
<dbReference type="InterPro" id="IPR023342">
    <property type="entry name" value="APO_dom"/>
</dbReference>
<accession>A0AAN7LQ35</accession>
<name>A0AAN7LQ35_TRANT</name>
<evidence type="ECO:0000256" key="1">
    <source>
        <dbReference type="ARBA" id="ARBA00007626"/>
    </source>
</evidence>